<dbReference type="Pfam" id="PF15365">
    <property type="entry name" value="PNRC"/>
    <property type="match status" value="1"/>
</dbReference>
<evidence type="ECO:0000256" key="1">
    <source>
        <dbReference type="SAM" id="MobiDB-lite"/>
    </source>
</evidence>
<feature type="compositionally biased region" description="Pro residues" evidence="1">
    <location>
        <begin position="1"/>
        <end position="12"/>
    </location>
</feature>
<dbReference type="EMBL" id="JAPZBU010000003">
    <property type="protein sequence ID" value="KAJ5414594.1"/>
    <property type="molecule type" value="Genomic_DNA"/>
</dbReference>
<feature type="compositionally biased region" description="Low complexity" evidence="1">
    <location>
        <begin position="176"/>
        <end position="195"/>
    </location>
</feature>
<reference evidence="2" key="2">
    <citation type="journal article" date="2023" name="IMA Fungus">
        <title>Comparative genomic study of the Penicillium genus elucidates a diverse pangenome and 15 lateral gene transfer events.</title>
        <authorList>
            <person name="Petersen C."/>
            <person name="Sorensen T."/>
            <person name="Nielsen M.R."/>
            <person name="Sondergaard T.E."/>
            <person name="Sorensen J.L."/>
            <person name="Fitzpatrick D.A."/>
            <person name="Frisvad J.C."/>
            <person name="Nielsen K.L."/>
        </authorList>
    </citation>
    <scope>NUCLEOTIDE SEQUENCE</scope>
    <source>
        <strain evidence="2">IBT 29677</strain>
    </source>
</reference>
<feature type="compositionally biased region" description="Low complexity" evidence="1">
    <location>
        <begin position="13"/>
        <end position="44"/>
    </location>
</feature>
<dbReference type="OrthoDB" id="2142961at2759"/>
<feature type="compositionally biased region" description="Basic residues" evidence="1">
    <location>
        <begin position="76"/>
        <end position="87"/>
    </location>
</feature>
<feature type="compositionally biased region" description="Polar residues" evidence="1">
    <location>
        <begin position="348"/>
        <end position="362"/>
    </location>
</feature>
<comment type="caution">
    <text evidence="2">The sequence shown here is derived from an EMBL/GenBank/DDBJ whole genome shotgun (WGS) entry which is preliminary data.</text>
</comment>
<sequence length="478" mass="51373">MSTQSPHPPTPKGPRNGNPNHHNNNNTNRRSSKKNTNPNTNTTPHAQKVAMLNTPPSSPPRNISPGVATDSSANMHSKKKQPPRSVKKMPNGNRASPAPNGGNGHQRQASQASNTPAKDAAYAGPTFHASPAPSALPMPSFFSKSYPESELPTTLETDSEENEPVSETTPSKPRAARPQPQQQSQPQTQSQPAAQHKPSPIDFLFEAAKRARNPDSNSLTSPEAAAARLRSPQTDSKALHGNSNNGGGIFAFEMGSPERSQIGPSFAPSYQDRMNALRASSSPSHTQSQPSLNTMEDQRRLKTEELKHLLLNPRPQKPPSSVSPPHERQSPGPRPHTTANVPHYATPMRTTSGPPSTMSHGPSQPPPMPGNYSYGHHLNGSQPNIRNTNSPLRRELPHNSAGSSPAPYGHHYNAPAPQRANYVSPQPQYTNAAFPMPTHSPSPTKSLETKQMEDDLRRVLKIGGPGIPSGGMQSPFAA</sequence>
<dbReference type="GeneID" id="81364838"/>
<evidence type="ECO:0000313" key="2">
    <source>
        <dbReference type="EMBL" id="KAJ5414594.1"/>
    </source>
</evidence>
<reference evidence="2" key="1">
    <citation type="submission" date="2022-12" db="EMBL/GenBank/DDBJ databases">
        <authorList>
            <person name="Petersen C."/>
        </authorList>
    </citation>
    <scope>NUCLEOTIDE SEQUENCE</scope>
    <source>
        <strain evidence="2">IBT 29677</strain>
    </source>
</reference>
<feature type="region of interest" description="Disordered" evidence="1">
    <location>
        <begin position="1"/>
        <end position="454"/>
    </location>
</feature>
<dbReference type="Proteomes" id="UP001147747">
    <property type="component" value="Unassembled WGS sequence"/>
</dbReference>
<gene>
    <name evidence="2" type="ORF">N7509_001221</name>
</gene>
<evidence type="ECO:0000313" key="3">
    <source>
        <dbReference type="Proteomes" id="UP001147747"/>
    </source>
</evidence>
<feature type="compositionally biased region" description="Polar residues" evidence="1">
    <location>
        <begin position="105"/>
        <end position="116"/>
    </location>
</feature>
<dbReference type="AlphaFoldDB" id="A0A9W9WBQ9"/>
<dbReference type="GO" id="GO:0016071">
    <property type="term" value="P:mRNA metabolic process"/>
    <property type="evidence" value="ECO:0007669"/>
    <property type="project" value="UniProtKB-ARBA"/>
</dbReference>
<feature type="compositionally biased region" description="Polar residues" evidence="1">
    <location>
        <begin position="379"/>
        <end position="391"/>
    </location>
</feature>
<feature type="compositionally biased region" description="Polar residues" evidence="1">
    <location>
        <begin position="421"/>
        <end position="431"/>
    </location>
</feature>
<name>A0A9W9WBQ9_9EURO</name>
<dbReference type="RefSeq" id="XP_056494440.1">
    <property type="nucleotide sequence ID" value="XM_056625858.1"/>
</dbReference>
<dbReference type="InterPro" id="IPR028322">
    <property type="entry name" value="PNRC-like_rgn"/>
</dbReference>
<feature type="compositionally biased region" description="Low complexity" evidence="1">
    <location>
        <begin position="129"/>
        <end position="143"/>
    </location>
</feature>
<accession>A0A9W9WBQ9</accession>
<feature type="compositionally biased region" description="Basic and acidic residues" evidence="1">
    <location>
        <begin position="296"/>
        <end position="308"/>
    </location>
</feature>
<organism evidence="2 3">
    <name type="scientific">Penicillium cosmopolitanum</name>
    <dbReference type="NCBI Taxonomy" id="1131564"/>
    <lineage>
        <taxon>Eukaryota</taxon>
        <taxon>Fungi</taxon>
        <taxon>Dikarya</taxon>
        <taxon>Ascomycota</taxon>
        <taxon>Pezizomycotina</taxon>
        <taxon>Eurotiomycetes</taxon>
        <taxon>Eurotiomycetidae</taxon>
        <taxon>Eurotiales</taxon>
        <taxon>Aspergillaceae</taxon>
        <taxon>Penicillium</taxon>
    </lineage>
</organism>
<feature type="compositionally biased region" description="Low complexity" evidence="1">
    <location>
        <begin position="280"/>
        <end position="291"/>
    </location>
</feature>
<proteinExistence type="predicted"/>
<keyword evidence="3" id="KW-1185">Reference proteome</keyword>
<protein>
    <submittedName>
        <fullName evidence="2">Uncharacterized protein</fullName>
    </submittedName>
</protein>